<dbReference type="InterPro" id="IPR036291">
    <property type="entry name" value="NAD(P)-bd_dom_sf"/>
</dbReference>
<keyword evidence="2" id="KW-0521">NADP</keyword>
<dbReference type="InterPro" id="IPR008927">
    <property type="entry name" value="6-PGluconate_DH-like_C_sf"/>
</dbReference>
<dbReference type="PANTHER" id="PTHR43765:SF2">
    <property type="entry name" value="2-DEHYDROPANTOATE 2-REDUCTASE"/>
    <property type="match status" value="1"/>
</dbReference>
<sequence length="440" mass="48872">MSRVAFSHQRSRQAPARWLQELLQDTSKPPTMYAWTPANLPGPLLKASRQIKEKGEQASDLERRRIYVLGMGNIGRLFASSLAKQTHRPPITLVVHRRELLEHWLSDPGIEMTALGKSEKLTDFDIEWWTDQAPVSGPVREPAFGGRISNLIICTKAPDCMPQIDRLRGYLDDTSSVALVHNGMCKLWPPSGDAYIKARFPQGSGPDWIACVTTHGVTSLGPFRSLHASLANVLVGPVRMKDRGGSGANYLLKQIADAPGLGGRLISTGHLWIAQLEKLVVNSVINPLTTILRCKNGEIAVERDDLLPAIIDRLIDEASQVLKALILDPSSDGILPCEDGATPQSTREDLLQRFSTPRLREMFYKVAAMVAENRSSMLQDAEADKKTEINDFNGWLVEIAEYLDPRLALPTHKKLMTLVGGNVTLKRNELDNHFQYLRPA</sequence>
<keyword evidence="3" id="KW-0560">Oxidoreductase</keyword>
<dbReference type="InterPro" id="IPR050838">
    <property type="entry name" value="Ketopantoate_reductase"/>
</dbReference>
<reference evidence="6 7" key="1">
    <citation type="submission" date="2024-02" db="EMBL/GenBank/DDBJ databases">
        <title>De novo assembly and annotation of 12 fungi associated with fruit tree decline syndrome in Ontario, Canada.</title>
        <authorList>
            <person name="Sulman M."/>
            <person name="Ellouze W."/>
            <person name="Ilyukhin E."/>
        </authorList>
    </citation>
    <scope>NUCLEOTIDE SEQUENCE [LARGE SCALE GENOMIC DNA]</scope>
    <source>
        <strain evidence="6 7">M11/M66-122</strain>
    </source>
</reference>
<dbReference type="GO" id="GO:0008677">
    <property type="term" value="F:2-dehydropantoate 2-reductase activity"/>
    <property type="evidence" value="ECO:0007669"/>
    <property type="project" value="TreeGrafter"/>
</dbReference>
<dbReference type="SUPFAM" id="SSF48179">
    <property type="entry name" value="6-phosphogluconate dehydrogenase C-terminal domain-like"/>
    <property type="match status" value="1"/>
</dbReference>
<name>A0AAN9YTK3_9PEZI</name>
<dbReference type="InterPro" id="IPR013752">
    <property type="entry name" value="KPA_reductase"/>
</dbReference>
<evidence type="ECO:0000313" key="6">
    <source>
        <dbReference type="EMBL" id="KAK7753470.1"/>
    </source>
</evidence>
<keyword evidence="7" id="KW-1185">Reference proteome</keyword>
<evidence type="ECO:0000256" key="2">
    <source>
        <dbReference type="ARBA" id="ARBA00022857"/>
    </source>
</evidence>
<dbReference type="Pfam" id="PF08546">
    <property type="entry name" value="ApbA_C"/>
    <property type="match status" value="1"/>
</dbReference>
<dbReference type="InterPro" id="IPR013332">
    <property type="entry name" value="KPR_N"/>
</dbReference>
<dbReference type="GO" id="GO:0005739">
    <property type="term" value="C:mitochondrion"/>
    <property type="evidence" value="ECO:0007669"/>
    <property type="project" value="TreeGrafter"/>
</dbReference>
<comment type="similarity">
    <text evidence="1">Belongs to the ketopantoate reductase family.</text>
</comment>
<evidence type="ECO:0000259" key="4">
    <source>
        <dbReference type="Pfam" id="PF02558"/>
    </source>
</evidence>
<proteinExistence type="inferred from homology"/>
<accession>A0AAN9YTK3</accession>
<dbReference type="Pfam" id="PF02558">
    <property type="entry name" value="ApbA"/>
    <property type="match status" value="1"/>
</dbReference>
<dbReference type="Proteomes" id="UP001320420">
    <property type="component" value="Unassembled WGS sequence"/>
</dbReference>
<dbReference type="Gene3D" id="3.40.50.720">
    <property type="entry name" value="NAD(P)-binding Rossmann-like Domain"/>
    <property type="match status" value="1"/>
</dbReference>
<evidence type="ECO:0000256" key="3">
    <source>
        <dbReference type="ARBA" id="ARBA00023002"/>
    </source>
</evidence>
<protein>
    <submittedName>
        <fullName evidence="6">2-dehydropantoate 2-reductase (Ketopantoate reductase) (KPA reductase) (KPR)</fullName>
    </submittedName>
</protein>
<evidence type="ECO:0000256" key="1">
    <source>
        <dbReference type="ARBA" id="ARBA00007870"/>
    </source>
</evidence>
<dbReference type="GO" id="GO:0050661">
    <property type="term" value="F:NADP binding"/>
    <property type="evidence" value="ECO:0007669"/>
    <property type="project" value="TreeGrafter"/>
</dbReference>
<comment type="caution">
    <text evidence="6">The sequence shown here is derived from an EMBL/GenBank/DDBJ whole genome shotgun (WGS) entry which is preliminary data.</text>
</comment>
<dbReference type="Gene3D" id="1.10.1040.10">
    <property type="entry name" value="N-(1-d-carboxylethyl)-l-norvaline Dehydrogenase, domain 2"/>
    <property type="match status" value="1"/>
</dbReference>
<dbReference type="PANTHER" id="PTHR43765">
    <property type="entry name" value="2-DEHYDROPANTOATE 2-REDUCTASE-RELATED"/>
    <property type="match status" value="1"/>
</dbReference>
<dbReference type="EMBL" id="JAKJXP020000028">
    <property type="protein sequence ID" value="KAK7753470.1"/>
    <property type="molecule type" value="Genomic_DNA"/>
</dbReference>
<gene>
    <name evidence="6" type="primary">PAN5</name>
    <name evidence="6" type="ORF">SLS62_004545</name>
</gene>
<dbReference type="SUPFAM" id="SSF51735">
    <property type="entry name" value="NAD(P)-binding Rossmann-fold domains"/>
    <property type="match status" value="1"/>
</dbReference>
<dbReference type="InterPro" id="IPR013328">
    <property type="entry name" value="6PGD_dom2"/>
</dbReference>
<evidence type="ECO:0000259" key="5">
    <source>
        <dbReference type="Pfam" id="PF08546"/>
    </source>
</evidence>
<feature type="domain" description="Ketopantoate reductase C-terminal" evidence="5">
    <location>
        <begin position="274"/>
        <end position="419"/>
    </location>
</feature>
<feature type="domain" description="Ketopantoate reductase N-terminal" evidence="4">
    <location>
        <begin position="66"/>
        <end position="238"/>
    </location>
</feature>
<evidence type="ECO:0000313" key="7">
    <source>
        <dbReference type="Proteomes" id="UP001320420"/>
    </source>
</evidence>
<dbReference type="AlphaFoldDB" id="A0AAN9YTK3"/>
<organism evidence="6 7">
    <name type="scientific">Diatrype stigma</name>
    <dbReference type="NCBI Taxonomy" id="117547"/>
    <lineage>
        <taxon>Eukaryota</taxon>
        <taxon>Fungi</taxon>
        <taxon>Dikarya</taxon>
        <taxon>Ascomycota</taxon>
        <taxon>Pezizomycotina</taxon>
        <taxon>Sordariomycetes</taxon>
        <taxon>Xylariomycetidae</taxon>
        <taxon>Xylariales</taxon>
        <taxon>Diatrypaceae</taxon>
        <taxon>Diatrype</taxon>
    </lineage>
</organism>